<dbReference type="SUPFAM" id="SSF54695">
    <property type="entry name" value="POZ domain"/>
    <property type="match status" value="1"/>
</dbReference>
<dbReference type="Pfam" id="PF00651">
    <property type="entry name" value="BTB"/>
    <property type="match status" value="1"/>
</dbReference>
<evidence type="ECO:0000259" key="2">
    <source>
        <dbReference type="PROSITE" id="PS50097"/>
    </source>
</evidence>
<dbReference type="Gene3D" id="3.30.710.10">
    <property type="entry name" value="Potassium Channel Kv1.1, Chain A"/>
    <property type="match status" value="1"/>
</dbReference>
<proteinExistence type="predicted"/>
<comment type="caution">
    <text evidence="3">The sequence shown here is derived from an EMBL/GenBank/DDBJ whole genome shotgun (WGS) entry which is preliminary data.</text>
</comment>
<dbReference type="SMART" id="SM00248">
    <property type="entry name" value="ANK"/>
    <property type="match status" value="3"/>
</dbReference>
<gene>
    <name evidence="3" type="ORF">M0813_10028</name>
</gene>
<dbReference type="Pfam" id="PF12796">
    <property type="entry name" value="Ank_2"/>
    <property type="match status" value="1"/>
</dbReference>
<dbReference type="PROSITE" id="PS50097">
    <property type="entry name" value="BTB"/>
    <property type="match status" value="1"/>
</dbReference>
<sequence length="357" mass="41364">MSISEAITEGNVSLVRTLSENKKNLKPFGVRMIYPIHFAIKIGASLEIVSLLCTTTKQANICDKMTPLHYATKFKASLAVVRYLVQHGSKLNSEDVLFSISLIEVVYGLTPLHNACRYDASCEINQKKVSLKTLIKDQETKNLIKLYETLFEDFKNLAKSNLFSDFFIHEIGFNKIFFSIRCGMEYSEKTNKLLGTFNKKKIVQFRDWLYTGNSQKVTPIKEIGNHLGLDESAIRKKSFKNGLIRDLKKIWKNQDSSDFIIILKNNGKMYLNKFILSARSQFFNKLFSENKELEDYEMDNNYPKSAITSFFHFIYFDRFPNDVKQSDLENIEKLALKYQLNEKTCFNIELELISSKK</sequence>
<feature type="repeat" description="ANK" evidence="1">
    <location>
        <begin position="63"/>
        <end position="96"/>
    </location>
</feature>
<dbReference type="EMBL" id="JAOAOG010000337">
    <property type="protein sequence ID" value="KAJ6227123.1"/>
    <property type="molecule type" value="Genomic_DNA"/>
</dbReference>
<keyword evidence="1" id="KW-0040">ANK repeat</keyword>
<protein>
    <submittedName>
        <fullName evidence="3">Ankyrin repeat</fullName>
    </submittedName>
</protein>
<dbReference type="CDD" id="cd18186">
    <property type="entry name" value="BTB_POZ_ZBTB_KLHL-like"/>
    <property type="match status" value="1"/>
</dbReference>
<dbReference type="PROSITE" id="PS50088">
    <property type="entry name" value="ANK_REPEAT"/>
    <property type="match status" value="1"/>
</dbReference>
<accession>A0ABQ8X3E9</accession>
<dbReference type="InterPro" id="IPR002110">
    <property type="entry name" value="Ankyrin_rpt"/>
</dbReference>
<dbReference type="InterPro" id="IPR036770">
    <property type="entry name" value="Ankyrin_rpt-contain_sf"/>
</dbReference>
<evidence type="ECO:0000256" key="1">
    <source>
        <dbReference type="PROSITE-ProRule" id="PRU00023"/>
    </source>
</evidence>
<dbReference type="InterPro" id="IPR000210">
    <property type="entry name" value="BTB/POZ_dom"/>
</dbReference>
<dbReference type="Gene3D" id="1.25.40.20">
    <property type="entry name" value="Ankyrin repeat-containing domain"/>
    <property type="match status" value="1"/>
</dbReference>
<name>A0ABQ8X3E9_9EUKA</name>
<dbReference type="PROSITE" id="PS50297">
    <property type="entry name" value="ANK_REP_REGION"/>
    <property type="match status" value="1"/>
</dbReference>
<dbReference type="Proteomes" id="UP001150062">
    <property type="component" value="Unassembled WGS sequence"/>
</dbReference>
<evidence type="ECO:0000313" key="3">
    <source>
        <dbReference type="EMBL" id="KAJ6227123.1"/>
    </source>
</evidence>
<reference evidence="3" key="1">
    <citation type="submission" date="2022-08" db="EMBL/GenBank/DDBJ databases">
        <title>Novel sulfate-reducing endosymbionts in the free-living metamonad Anaeramoeba.</title>
        <authorList>
            <person name="Jerlstrom-Hultqvist J."/>
            <person name="Cepicka I."/>
            <person name="Gallot-Lavallee L."/>
            <person name="Salas-Leiva D."/>
            <person name="Curtis B.A."/>
            <person name="Zahonova K."/>
            <person name="Pipaliya S."/>
            <person name="Dacks J."/>
            <person name="Roger A.J."/>
        </authorList>
    </citation>
    <scope>NUCLEOTIDE SEQUENCE</scope>
    <source>
        <strain evidence="3">Schooner1</strain>
    </source>
</reference>
<dbReference type="SMART" id="SM00225">
    <property type="entry name" value="BTB"/>
    <property type="match status" value="1"/>
</dbReference>
<feature type="domain" description="BTB" evidence="2">
    <location>
        <begin position="257"/>
        <end position="323"/>
    </location>
</feature>
<dbReference type="InterPro" id="IPR011333">
    <property type="entry name" value="SKP1/BTB/POZ_sf"/>
</dbReference>
<keyword evidence="4" id="KW-1185">Reference proteome</keyword>
<dbReference type="SUPFAM" id="SSF48403">
    <property type="entry name" value="Ankyrin repeat"/>
    <property type="match status" value="1"/>
</dbReference>
<evidence type="ECO:0000313" key="4">
    <source>
        <dbReference type="Proteomes" id="UP001150062"/>
    </source>
</evidence>
<organism evidence="3 4">
    <name type="scientific">Anaeramoeba flamelloides</name>
    <dbReference type="NCBI Taxonomy" id="1746091"/>
    <lineage>
        <taxon>Eukaryota</taxon>
        <taxon>Metamonada</taxon>
        <taxon>Anaeramoebidae</taxon>
        <taxon>Anaeramoeba</taxon>
    </lineage>
</organism>